<sequence length="246" mass="27820">MSDVEFVFMEPKQKQAGMSLVEAWKIQLKLLPPQDQPRFSVVQSTLDELEPPYSHFDCIVSPANSYGIMDGGFDYYLSVALSPPKDIMALTRVAQAAIKARFYGFAPPGTCTLVPLPAVLRQNARFPHCRVLAVCPTMRTPEYVNWHRDLVYNTMWSLLTEVERWNEGASEEERIRKVAMTGLATGIGGVDKEVCARQMVIAIKHFLSARSAEGRKKWAQEDFPHWSDVFPIASEVREPGDEKKTR</sequence>
<reference evidence="2 3" key="1">
    <citation type="journal article" date="2012" name="Science">
        <title>The Paleozoic origin of enzymatic lignin decomposition reconstructed from 31 fungal genomes.</title>
        <authorList>
            <person name="Floudas D."/>
            <person name="Binder M."/>
            <person name="Riley R."/>
            <person name="Barry K."/>
            <person name="Blanchette R.A."/>
            <person name="Henrissat B."/>
            <person name="Martinez A.T."/>
            <person name="Otillar R."/>
            <person name="Spatafora J.W."/>
            <person name="Yadav J.S."/>
            <person name="Aerts A."/>
            <person name="Benoit I."/>
            <person name="Boyd A."/>
            <person name="Carlson A."/>
            <person name="Copeland A."/>
            <person name="Coutinho P.M."/>
            <person name="de Vries R.P."/>
            <person name="Ferreira P."/>
            <person name="Findley K."/>
            <person name="Foster B."/>
            <person name="Gaskell J."/>
            <person name="Glotzer D."/>
            <person name="Gorecki P."/>
            <person name="Heitman J."/>
            <person name="Hesse C."/>
            <person name="Hori C."/>
            <person name="Igarashi K."/>
            <person name="Jurgens J.A."/>
            <person name="Kallen N."/>
            <person name="Kersten P."/>
            <person name="Kohler A."/>
            <person name="Kuees U."/>
            <person name="Kumar T.K.A."/>
            <person name="Kuo A."/>
            <person name="LaButti K."/>
            <person name="Larrondo L.F."/>
            <person name="Lindquist E."/>
            <person name="Ling A."/>
            <person name="Lombard V."/>
            <person name="Lucas S."/>
            <person name="Lundell T."/>
            <person name="Martin R."/>
            <person name="McLaughlin D.J."/>
            <person name="Morgenstern I."/>
            <person name="Morin E."/>
            <person name="Murat C."/>
            <person name="Nagy L.G."/>
            <person name="Nolan M."/>
            <person name="Ohm R.A."/>
            <person name="Patyshakuliyeva A."/>
            <person name="Rokas A."/>
            <person name="Ruiz-Duenas F.J."/>
            <person name="Sabat G."/>
            <person name="Salamov A."/>
            <person name="Samejima M."/>
            <person name="Schmutz J."/>
            <person name="Slot J.C."/>
            <person name="St John F."/>
            <person name="Stenlid J."/>
            <person name="Sun H."/>
            <person name="Sun S."/>
            <person name="Syed K."/>
            <person name="Tsang A."/>
            <person name="Wiebenga A."/>
            <person name="Young D."/>
            <person name="Pisabarro A."/>
            <person name="Eastwood D.C."/>
            <person name="Martin F."/>
            <person name="Cullen D."/>
            <person name="Grigoriev I.V."/>
            <person name="Hibbett D.S."/>
        </authorList>
    </citation>
    <scope>NUCLEOTIDE SEQUENCE [LARGE SCALE GENOMIC DNA]</scope>
    <source>
        <strain evidence="2 3">MD-104</strain>
    </source>
</reference>
<dbReference type="STRING" id="742152.A0A2H3J638"/>
<proteinExistence type="predicted"/>
<dbReference type="AlphaFoldDB" id="A0A2H3J638"/>
<keyword evidence="3" id="KW-1185">Reference proteome</keyword>
<dbReference type="Proteomes" id="UP000218811">
    <property type="component" value="Unassembled WGS sequence"/>
</dbReference>
<dbReference type="OrthoDB" id="6082470at2759"/>
<dbReference type="SUPFAM" id="SSF52949">
    <property type="entry name" value="Macro domain-like"/>
    <property type="match status" value="1"/>
</dbReference>
<accession>A0A2H3J638</accession>
<gene>
    <name evidence="2" type="ORF">WOLCODRAFT_135797</name>
</gene>
<protein>
    <submittedName>
        <fullName evidence="2">Macro domain-like protein</fullName>
    </submittedName>
</protein>
<dbReference type="SMART" id="SM00506">
    <property type="entry name" value="A1pp"/>
    <property type="match status" value="1"/>
</dbReference>
<dbReference type="InterPro" id="IPR043472">
    <property type="entry name" value="Macro_dom-like"/>
</dbReference>
<evidence type="ECO:0000259" key="1">
    <source>
        <dbReference type="SMART" id="SM00506"/>
    </source>
</evidence>
<name>A0A2H3J638_WOLCO</name>
<organism evidence="2 3">
    <name type="scientific">Wolfiporia cocos (strain MD-104)</name>
    <name type="common">Brown rot fungus</name>
    <dbReference type="NCBI Taxonomy" id="742152"/>
    <lineage>
        <taxon>Eukaryota</taxon>
        <taxon>Fungi</taxon>
        <taxon>Dikarya</taxon>
        <taxon>Basidiomycota</taxon>
        <taxon>Agaricomycotina</taxon>
        <taxon>Agaricomycetes</taxon>
        <taxon>Polyporales</taxon>
        <taxon>Phaeolaceae</taxon>
        <taxon>Wolfiporia</taxon>
    </lineage>
</organism>
<dbReference type="InterPro" id="IPR002589">
    <property type="entry name" value="Macro_dom"/>
</dbReference>
<dbReference type="EMBL" id="KB467942">
    <property type="protein sequence ID" value="PCH37712.1"/>
    <property type="molecule type" value="Genomic_DNA"/>
</dbReference>
<dbReference type="OMA" id="HNCALSQ"/>
<dbReference type="Gene3D" id="3.40.220.10">
    <property type="entry name" value="Leucine Aminopeptidase, subunit E, domain 1"/>
    <property type="match status" value="1"/>
</dbReference>
<feature type="domain" description="Macro" evidence="1">
    <location>
        <begin position="38"/>
        <end position="199"/>
    </location>
</feature>
<evidence type="ECO:0000313" key="2">
    <source>
        <dbReference type="EMBL" id="PCH37712.1"/>
    </source>
</evidence>
<evidence type="ECO:0000313" key="3">
    <source>
        <dbReference type="Proteomes" id="UP000218811"/>
    </source>
</evidence>